<comment type="caution">
    <text evidence="1">The sequence shown here is derived from an EMBL/GenBank/DDBJ whole genome shotgun (WGS) entry which is preliminary data.</text>
</comment>
<protein>
    <submittedName>
        <fullName evidence="1">Uncharacterized protein</fullName>
    </submittedName>
</protein>
<sequence>MPVQGPRAVPVRVDRGVATLIPQSSAPASSADLAMAALAALQTVSVHVGVLQAAVALLEETAVSSDDEAVNAAAQRTVAMLRSALVLQL</sequence>
<organism evidence="1 2">
    <name type="scientific">Streptomyces agglomeratus</name>
    <dbReference type="NCBI Taxonomy" id="285458"/>
    <lineage>
        <taxon>Bacteria</taxon>
        <taxon>Bacillati</taxon>
        <taxon>Actinomycetota</taxon>
        <taxon>Actinomycetes</taxon>
        <taxon>Kitasatosporales</taxon>
        <taxon>Streptomycetaceae</taxon>
        <taxon>Streptomyces</taxon>
    </lineage>
</organism>
<dbReference type="EMBL" id="MEHJ01000001">
    <property type="protein sequence ID" value="OEJ29911.1"/>
    <property type="molecule type" value="Genomic_DNA"/>
</dbReference>
<evidence type="ECO:0000313" key="2">
    <source>
        <dbReference type="Proteomes" id="UP000095759"/>
    </source>
</evidence>
<keyword evidence="2" id="KW-1185">Reference proteome</keyword>
<evidence type="ECO:0000313" key="1">
    <source>
        <dbReference type="EMBL" id="OEJ29911.1"/>
    </source>
</evidence>
<reference evidence="1 2" key="1">
    <citation type="submission" date="2016-08" db="EMBL/GenBank/DDBJ databases">
        <title>Complete genome sequence of Streptomyces agglomeratus strain 6-3-2, a novel anti-MRSA actinomycete isolated from Wuli of Tebit, China.</title>
        <authorList>
            <person name="Chen X."/>
        </authorList>
    </citation>
    <scope>NUCLEOTIDE SEQUENCE [LARGE SCALE GENOMIC DNA]</scope>
    <source>
        <strain evidence="1 2">6-3-2</strain>
    </source>
</reference>
<gene>
    <name evidence="1" type="ORF">AS594_33930</name>
</gene>
<name>A0A1E5PK25_9ACTN</name>
<dbReference type="AlphaFoldDB" id="A0A1E5PK25"/>
<dbReference type="Proteomes" id="UP000095759">
    <property type="component" value="Unassembled WGS sequence"/>
</dbReference>
<proteinExistence type="predicted"/>
<accession>A0A1E5PK25</accession>